<dbReference type="InterPro" id="IPR004447">
    <property type="entry name" value="Peptidase_S41A"/>
</dbReference>
<dbReference type="NCBIfam" id="TIGR00225">
    <property type="entry name" value="prc"/>
    <property type="match status" value="1"/>
</dbReference>
<dbReference type="InterPro" id="IPR029045">
    <property type="entry name" value="ClpP/crotonase-like_dom_sf"/>
</dbReference>
<dbReference type="OrthoDB" id="9812068at2"/>
<protein>
    <submittedName>
        <fullName evidence="7">Carboxy-terminal processing protease</fullName>
    </submittedName>
</protein>
<dbReference type="RefSeq" id="WP_007136783.1">
    <property type="nucleotide sequence ID" value="NZ_AHKF01000010.1"/>
</dbReference>
<reference evidence="7 8" key="1">
    <citation type="journal article" date="2014" name="Acta Crystallogr. D">
        <title>Structure-based characterization and antifreeze properties of a hyperactive ice-binding protein from the Antarctic bacterium Flavobacterium frigoris PS1.</title>
        <authorList>
            <person name="Do H."/>
            <person name="Kim S.J."/>
            <person name="Kim H.J."/>
            <person name="Lee J.H."/>
        </authorList>
    </citation>
    <scope>NUCLEOTIDE SEQUENCE [LARGE SCALE GENOMIC DNA]</scope>
    <source>
        <strain evidence="7 8">PS1</strain>
    </source>
</reference>
<feature type="domain" description="PDZ" evidence="6">
    <location>
        <begin position="83"/>
        <end position="165"/>
    </location>
</feature>
<dbReference type="EMBL" id="AHKF01000010">
    <property type="protein sequence ID" value="EIA09924.1"/>
    <property type="molecule type" value="Genomic_DNA"/>
</dbReference>
<keyword evidence="3 5" id="KW-0378">Hydrolase</keyword>
<dbReference type="InterPro" id="IPR036034">
    <property type="entry name" value="PDZ_sf"/>
</dbReference>
<evidence type="ECO:0000313" key="8">
    <source>
        <dbReference type="Proteomes" id="UP000005566"/>
    </source>
</evidence>
<evidence type="ECO:0000313" key="7">
    <source>
        <dbReference type="EMBL" id="EIA09924.1"/>
    </source>
</evidence>
<dbReference type="SMART" id="SM00245">
    <property type="entry name" value="TSPc"/>
    <property type="match status" value="1"/>
</dbReference>
<dbReference type="PROSITE" id="PS50106">
    <property type="entry name" value="PDZ"/>
    <property type="match status" value="1"/>
</dbReference>
<keyword evidence="8" id="KW-1185">Reference proteome</keyword>
<comment type="similarity">
    <text evidence="1 5">Belongs to the peptidase S41A family.</text>
</comment>
<gene>
    <name evidence="7" type="ORF">HJ01_00606</name>
</gene>
<evidence type="ECO:0000256" key="1">
    <source>
        <dbReference type="ARBA" id="ARBA00009179"/>
    </source>
</evidence>
<evidence type="ECO:0000256" key="5">
    <source>
        <dbReference type="RuleBase" id="RU004404"/>
    </source>
</evidence>
<dbReference type="InterPro" id="IPR005151">
    <property type="entry name" value="Tail-specific_protease"/>
</dbReference>
<dbReference type="STRING" id="1086011.HJ01_00606"/>
<dbReference type="PANTHER" id="PTHR32060:SF30">
    <property type="entry name" value="CARBOXY-TERMINAL PROCESSING PROTEASE CTPA"/>
    <property type="match status" value="1"/>
</dbReference>
<dbReference type="Proteomes" id="UP000005566">
    <property type="component" value="Unassembled WGS sequence"/>
</dbReference>
<dbReference type="Gene3D" id="2.30.42.10">
    <property type="match status" value="1"/>
</dbReference>
<evidence type="ECO:0000256" key="4">
    <source>
        <dbReference type="ARBA" id="ARBA00022825"/>
    </source>
</evidence>
<sequence>MTTFLKKKYIIPIIASLLLFVGASFKNDFFEIAKQIEIFTTLFKELNTNYVDETNPGELMDKAITSMLSSLDPYTVYFNEQDVLNFKINNTGEYTGIGALITRKADKLIIREVYKDFPADKAGFKAGDEIIQIGDVLLADFKDDASLLMKGAKNTKIVLKYIRQSKINTAEIILTEVAIKSVPFFSKIDATTGYIVLSRFNVKAALETKEALEELKRQGAERIILDLRGNPGGLLNEAVNICNLFVPKNEVIVTTKSKIEKHNNTYKTSFDPVDTQIPLVILINGKSASASEIVSGALQDLDRAVIVGSRSFGKGLVQKPIDLTYNTQLKVTISRYYTPSGRCIQALDYAHKDKNGLAIRTEEKNYNTFKTRKGRTVYDGGGILPDVQLDETKMSPIASALVKNDGIFNYATDYYFKNPNLGNQIPSLSNTDYQKFKQYLKTQNISFDTETELALKNTLAVAKKEKIDATITSEYQQLLAALQKSEETLLDKNQEEIKILIIDEIIKRYQYQEGLYQYYTKNNSEIQKSVTLLNNPTEYKTILKL</sequence>
<evidence type="ECO:0000256" key="2">
    <source>
        <dbReference type="ARBA" id="ARBA00022670"/>
    </source>
</evidence>
<dbReference type="GO" id="GO:0007165">
    <property type="term" value="P:signal transduction"/>
    <property type="evidence" value="ECO:0007669"/>
    <property type="project" value="TreeGrafter"/>
</dbReference>
<dbReference type="Pfam" id="PF03572">
    <property type="entry name" value="Peptidase_S41"/>
    <property type="match status" value="1"/>
</dbReference>
<accession>H7FND5</accession>
<evidence type="ECO:0000259" key="6">
    <source>
        <dbReference type="PROSITE" id="PS50106"/>
    </source>
</evidence>
<comment type="caution">
    <text evidence="7">The sequence shown here is derived from an EMBL/GenBank/DDBJ whole genome shotgun (WGS) entry which is preliminary data.</text>
</comment>
<keyword evidence="2 5" id="KW-0645">Protease</keyword>
<dbReference type="SUPFAM" id="SSF52096">
    <property type="entry name" value="ClpP/crotonase"/>
    <property type="match status" value="1"/>
</dbReference>
<dbReference type="SUPFAM" id="SSF50156">
    <property type="entry name" value="PDZ domain-like"/>
    <property type="match status" value="1"/>
</dbReference>
<dbReference type="GO" id="GO:0008236">
    <property type="term" value="F:serine-type peptidase activity"/>
    <property type="evidence" value="ECO:0007669"/>
    <property type="project" value="UniProtKB-KW"/>
</dbReference>
<dbReference type="PANTHER" id="PTHR32060">
    <property type="entry name" value="TAIL-SPECIFIC PROTEASE"/>
    <property type="match status" value="1"/>
</dbReference>
<name>H7FND5_FLAFP</name>
<dbReference type="InterPro" id="IPR001478">
    <property type="entry name" value="PDZ"/>
</dbReference>
<evidence type="ECO:0000256" key="3">
    <source>
        <dbReference type="ARBA" id="ARBA00022801"/>
    </source>
</evidence>
<dbReference type="Gene3D" id="3.30.750.44">
    <property type="match status" value="1"/>
</dbReference>
<dbReference type="PATRIC" id="fig|1086011.3.peg.595"/>
<dbReference type="GO" id="GO:0004175">
    <property type="term" value="F:endopeptidase activity"/>
    <property type="evidence" value="ECO:0007669"/>
    <property type="project" value="TreeGrafter"/>
</dbReference>
<organism evidence="7 8">
    <name type="scientific">Flavobacterium frigoris (strain PS1)</name>
    <dbReference type="NCBI Taxonomy" id="1086011"/>
    <lineage>
        <taxon>Bacteria</taxon>
        <taxon>Pseudomonadati</taxon>
        <taxon>Bacteroidota</taxon>
        <taxon>Flavobacteriia</taxon>
        <taxon>Flavobacteriales</taxon>
        <taxon>Flavobacteriaceae</taxon>
        <taxon>Flavobacterium</taxon>
    </lineage>
</organism>
<dbReference type="AlphaFoldDB" id="H7FND5"/>
<dbReference type="Pfam" id="PF13180">
    <property type="entry name" value="PDZ_2"/>
    <property type="match status" value="1"/>
</dbReference>
<dbReference type="eggNOG" id="COG0793">
    <property type="taxonomic scope" value="Bacteria"/>
</dbReference>
<dbReference type="Gene3D" id="3.90.226.10">
    <property type="entry name" value="2-enoyl-CoA Hydratase, Chain A, domain 1"/>
    <property type="match status" value="1"/>
</dbReference>
<proteinExistence type="inferred from homology"/>
<dbReference type="CDD" id="cd07560">
    <property type="entry name" value="Peptidase_S41_CPP"/>
    <property type="match status" value="1"/>
</dbReference>
<dbReference type="GO" id="GO:0006508">
    <property type="term" value="P:proteolysis"/>
    <property type="evidence" value="ECO:0007669"/>
    <property type="project" value="UniProtKB-KW"/>
</dbReference>
<dbReference type="GO" id="GO:0030288">
    <property type="term" value="C:outer membrane-bounded periplasmic space"/>
    <property type="evidence" value="ECO:0007669"/>
    <property type="project" value="TreeGrafter"/>
</dbReference>
<keyword evidence="4 5" id="KW-0720">Serine protease</keyword>
<dbReference type="SMART" id="SM00228">
    <property type="entry name" value="PDZ"/>
    <property type="match status" value="1"/>
</dbReference>